<evidence type="ECO:0000313" key="3">
    <source>
        <dbReference type="Proteomes" id="UP000016924"/>
    </source>
</evidence>
<keyword evidence="3" id="KW-1185">Reference proteome</keyword>
<dbReference type="eggNOG" id="ENOG502RVMB">
    <property type="taxonomic scope" value="Eukaryota"/>
</dbReference>
<feature type="transmembrane region" description="Helical" evidence="1">
    <location>
        <begin position="47"/>
        <end position="65"/>
    </location>
</feature>
<name>R7YQB7_CONA1</name>
<feature type="transmembrane region" description="Helical" evidence="1">
    <location>
        <begin position="214"/>
        <end position="233"/>
    </location>
</feature>
<dbReference type="AlphaFoldDB" id="R7YQB7"/>
<keyword evidence="1" id="KW-1133">Transmembrane helix</keyword>
<sequence>MGISYSTARYLAPASFIFDFLAQQYGLATNMKTVHDQNLSFWSPQPYFIGAFFFPQQIIQLVWLYKLWKRQGTKEELAEMTDYVPIYALGNVCIGTWMFFWNANELKTSNIFVTINTVAQVAYVATRLRRMNTSSQTSILTHIVAKTFAGIGILDLLHNTSSAYFVGEAPSTLVKALTGVGFAAAAVTSDWILGSCLVYDLVALTCGQEGSWRALLGAYAAGAAAIVGVKNWVM</sequence>
<dbReference type="Proteomes" id="UP000016924">
    <property type="component" value="Unassembled WGS sequence"/>
</dbReference>
<feature type="transmembrane region" description="Helical" evidence="1">
    <location>
        <begin position="138"/>
        <end position="157"/>
    </location>
</feature>
<feature type="transmembrane region" description="Helical" evidence="1">
    <location>
        <begin position="86"/>
        <end position="103"/>
    </location>
</feature>
<reference evidence="3" key="1">
    <citation type="submission" date="2012-06" db="EMBL/GenBank/DDBJ databases">
        <title>The genome sequence of Coniosporium apollinis CBS 100218.</title>
        <authorList>
            <consortium name="The Broad Institute Genome Sequencing Platform"/>
            <person name="Cuomo C."/>
            <person name="Gorbushina A."/>
            <person name="Noack S."/>
            <person name="Walker B."/>
            <person name="Young S.K."/>
            <person name="Zeng Q."/>
            <person name="Gargeya S."/>
            <person name="Fitzgerald M."/>
            <person name="Haas B."/>
            <person name="Abouelleil A."/>
            <person name="Alvarado L."/>
            <person name="Arachchi H.M."/>
            <person name="Berlin A.M."/>
            <person name="Chapman S.B."/>
            <person name="Goldberg J."/>
            <person name="Griggs A."/>
            <person name="Gujja S."/>
            <person name="Hansen M."/>
            <person name="Howarth C."/>
            <person name="Imamovic A."/>
            <person name="Larimer J."/>
            <person name="McCowan C."/>
            <person name="Montmayeur A."/>
            <person name="Murphy C."/>
            <person name="Neiman D."/>
            <person name="Pearson M."/>
            <person name="Priest M."/>
            <person name="Roberts A."/>
            <person name="Saif S."/>
            <person name="Shea T."/>
            <person name="Sisk P."/>
            <person name="Sykes S."/>
            <person name="Wortman J."/>
            <person name="Nusbaum C."/>
            <person name="Birren B."/>
        </authorList>
    </citation>
    <scope>NUCLEOTIDE SEQUENCE [LARGE SCALE GENOMIC DNA]</scope>
    <source>
        <strain evidence="3">CBS 100218</strain>
    </source>
</reference>
<proteinExistence type="predicted"/>
<dbReference type="RefSeq" id="XP_007779365.1">
    <property type="nucleotide sequence ID" value="XM_007781175.1"/>
</dbReference>
<protein>
    <submittedName>
        <fullName evidence="2">Uncharacterized protein</fullName>
    </submittedName>
</protein>
<dbReference type="OrthoDB" id="2332199at2759"/>
<dbReference type="HOGENOM" id="CLU_078024_0_0_1"/>
<dbReference type="STRING" id="1168221.R7YQB7"/>
<feature type="transmembrane region" description="Helical" evidence="1">
    <location>
        <begin position="109"/>
        <end position="126"/>
    </location>
</feature>
<accession>R7YQB7</accession>
<gene>
    <name evidence="2" type="ORF">W97_03278</name>
</gene>
<keyword evidence="1" id="KW-0472">Membrane</keyword>
<feature type="transmembrane region" description="Helical" evidence="1">
    <location>
        <begin position="177"/>
        <end position="202"/>
    </location>
</feature>
<evidence type="ECO:0000313" key="2">
    <source>
        <dbReference type="EMBL" id="EON64048.1"/>
    </source>
</evidence>
<dbReference type="EMBL" id="JH767566">
    <property type="protein sequence ID" value="EON64048.1"/>
    <property type="molecule type" value="Genomic_DNA"/>
</dbReference>
<dbReference type="OMA" id="MFFWNAN"/>
<dbReference type="GeneID" id="19900589"/>
<organism evidence="2 3">
    <name type="scientific">Coniosporium apollinis (strain CBS 100218)</name>
    <name type="common">Rock-inhabiting black yeast</name>
    <dbReference type="NCBI Taxonomy" id="1168221"/>
    <lineage>
        <taxon>Eukaryota</taxon>
        <taxon>Fungi</taxon>
        <taxon>Dikarya</taxon>
        <taxon>Ascomycota</taxon>
        <taxon>Pezizomycotina</taxon>
        <taxon>Dothideomycetes</taxon>
        <taxon>Dothideomycetes incertae sedis</taxon>
        <taxon>Coniosporium</taxon>
    </lineage>
</organism>
<evidence type="ECO:0000256" key="1">
    <source>
        <dbReference type="SAM" id="Phobius"/>
    </source>
</evidence>
<keyword evidence="1" id="KW-0812">Transmembrane</keyword>